<evidence type="ECO:0000259" key="9">
    <source>
        <dbReference type="Pfam" id="PF12804"/>
    </source>
</evidence>
<feature type="domain" description="MobA-like NTP transferase" evidence="9">
    <location>
        <begin position="4"/>
        <end position="160"/>
    </location>
</feature>
<comment type="subcellular location">
    <subcellularLocation>
        <location evidence="8">Cytoplasm</location>
    </subcellularLocation>
</comment>
<keyword evidence="7 8" id="KW-0501">Molybdenum cofactor biosynthesis</keyword>
<gene>
    <name evidence="8" type="primary">mobA</name>
    <name evidence="10" type="ORF">C472_15394</name>
</gene>
<sequence length="202" mass="22237">MTTGLVLAGGRSVRFGDVDKALAEFDGSPLIRQVIDTLDMSTDRILISCREAQRPRIEAAVSGIETRLCWTIDTEPIGPLGGIRDGLERSRSEWTFVIGCDFPLVDRRLLAALAATDEGDAIVPVDCDAQLQPLCGRYRTAPTLKAIRSLLETGERRPIELLNRLETTTINARELPAAVREQLVNVNTPADLAQLDSRTRDR</sequence>
<comment type="caution">
    <text evidence="8">Lacks conserved residue(s) required for the propagation of feature annotation.</text>
</comment>
<dbReference type="InterPro" id="IPR013482">
    <property type="entry name" value="Molybde_CF_guanTrfase"/>
</dbReference>
<keyword evidence="4 8" id="KW-0547">Nucleotide-binding</keyword>
<evidence type="ECO:0000313" key="11">
    <source>
        <dbReference type="Proteomes" id="UP000011523"/>
    </source>
</evidence>
<evidence type="ECO:0000256" key="2">
    <source>
        <dbReference type="ARBA" id="ARBA00022679"/>
    </source>
</evidence>
<reference evidence="10 11" key="1">
    <citation type="journal article" date="2014" name="PLoS Genet.">
        <title>Phylogenetically driven sequencing of extremely halophilic archaea reveals strategies for static and dynamic osmo-response.</title>
        <authorList>
            <person name="Becker E.A."/>
            <person name="Seitzer P.M."/>
            <person name="Tritt A."/>
            <person name="Larsen D."/>
            <person name="Krusor M."/>
            <person name="Yao A.I."/>
            <person name="Wu D."/>
            <person name="Madern D."/>
            <person name="Eisen J.A."/>
            <person name="Darling A.E."/>
            <person name="Facciotti M.T."/>
        </authorList>
    </citation>
    <scope>NUCLEOTIDE SEQUENCE [LARGE SCALE GENOMIC DNA]</scope>
    <source>
        <strain evidence="10 11">DSM 14210</strain>
    </source>
</reference>
<dbReference type="GO" id="GO:0061603">
    <property type="term" value="F:molybdenum cofactor guanylyltransferase activity"/>
    <property type="evidence" value="ECO:0007669"/>
    <property type="project" value="UniProtKB-EC"/>
</dbReference>
<comment type="similarity">
    <text evidence="8">Belongs to the MobA family.</text>
</comment>
<dbReference type="GO" id="GO:0046872">
    <property type="term" value="F:metal ion binding"/>
    <property type="evidence" value="ECO:0007669"/>
    <property type="project" value="UniProtKB-KW"/>
</dbReference>
<evidence type="ECO:0000256" key="7">
    <source>
        <dbReference type="ARBA" id="ARBA00023150"/>
    </source>
</evidence>
<feature type="binding site" evidence="8">
    <location>
        <position position="101"/>
    </location>
    <ligand>
        <name>GTP</name>
        <dbReference type="ChEBI" id="CHEBI:37565"/>
    </ligand>
</feature>
<dbReference type="AlphaFoldDB" id="M0DDR5"/>
<dbReference type="EC" id="2.7.7.77" evidence="8"/>
<dbReference type="RefSeq" id="WP_006630712.1">
    <property type="nucleotide sequence ID" value="NZ_AOJD01000079.1"/>
</dbReference>
<dbReference type="SUPFAM" id="SSF53448">
    <property type="entry name" value="Nucleotide-diphospho-sugar transferases"/>
    <property type="match status" value="1"/>
</dbReference>
<keyword evidence="5 8" id="KW-0460">Magnesium</keyword>
<dbReference type="InterPro" id="IPR029044">
    <property type="entry name" value="Nucleotide-diphossugar_trans"/>
</dbReference>
<dbReference type="Gene3D" id="3.90.550.10">
    <property type="entry name" value="Spore Coat Polysaccharide Biosynthesis Protein SpsA, Chain A"/>
    <property type="match status" value="1"/>
</dbReference>
<feature type="binding site" evidence="8">
    <location>
        <position position="101"/>
    </location>
    <ligand>
        <name>Mg(2+)</name>
        <dbReference type="ChEBI" id="CHEBI:18420"/>
    </ligand>
</feature>
<protein>
    <recommendedName>
        <fullName evidence="8">Probable molybdenum cofactor guanylyltransferase</fullName>
        <shortName evidence="8">MoCo guanylyltransferase</shortName>
        <ecNumber evidence="8">2.7.7.77</ecNumber>
    </recommendedName>
    <alternativeName>
        <fullName evidence="8">GTP:molybdopterin guanylyltransferase</fullName>
    </alternativeName>
    <alternativeName>
        <fullName evidence="8">Mo-MPT guanylyltransferase</fullName>
    </alternativeName>
    <alternativeName>
        <fullName evidence="8">Molybdopterin guanylyltransferase</fullName>
    </alternativeName>
    <alternativeName>
        <fullName evidence="8">Molybdopterin-guanine dinucleotide synthase</fullName>
        <shortName evidence="8">MGD synthase</shortName>
    </alternativeName>
</protein>
<comment type="caution">
    <text evidence="10">The sequence shown here is derived from an EMBL/GenBank/DDBJ whole genome shotgun (WGS) entry which is preliminary data.</text>
</comment>
<accession>M0DDR5</accession>
<evidence type="ECO:0000256" key="4">
    <source>
        <dbReference type="ARBA" id="ARBA00022741"/>
    </source>
</evidence>
<dbReference type="GO" id="GO:0005737">
    <property type="term" value="C:cytoplasm"/>
    <property type="evidence" value="ECO:0007669"/>
    <property type="project" value="UniProtKB-SubCell"/>
</dbReference>
<dbReference type="CDD" id="cd02503">
    <property type="entry name" value="MobA"/>
    <property type="match status" value="1"/>
</dbReference>
<comment type="domain">
    <text evidence="8">The N-terminal domain determines nucleotide recognition and specific binding, while the C-terminal domain determines the specific binding to the target protein.</text>
</comment>
<feature type="binding site" evidence="8">
    <location>
        <position position="20"/>
    </location>
    <ligand>
        <name>GTP</name>
        <dbReference type="ChEBI" id="CHEBI:37565"/>
    </ligand>
</feature>
<dbReference type="PANTHER" id="PTHR19136">
    <property type="entry name" value="MOLYBDENUM COFACTOR GUANYLYLTRANSFERASE"/>
    <property type="match status" value="1"/>
</dbReference>
<dbReference type="Pfam" id="PF12804">
    <property type="entry name" value="NTP_transf_3"/>
    <property type="match status" value="1"/>
</dbReference>
<dbReference type="OrthoDB" id="28434at2157"/>
<organism evidence="10 11">
    <name type="scientific">Halorubrum tebenquichense DSM 14210</name>
    <dbReference type="NCBI Taxonomy" id="1227485"/>
    <lineage>
        <taxon>Archaea</taxon>
        <taxon>Methanobacteriati</taxon>
        <taxon>Methanobacteriota</taxon>
        <taxon>Stenosarchaea group</taxon>
        <taxon>Halobacteria</taxon>
        <taxon>Halobacteriales</taxon>
        <taxon>Haloferacaceae</taxon>
        <taxon>Halorubrum</taxon>
    </lineage>
</organism>
<proteinExistence type="inferred from homology"/>
<dbReference type="EMBL" id="AOJD01000079">
    <property type="protein sequence ID" value="ELZ32882.1"/>
    <property type="molecule type" value="Genomic_DNA"/>
</dbReference>
<dbReference type="HAMAP" id="MF_00316">
    <property type="entry name" value="MobA"/>
    <property type="match status" value="1"/>
</dbReference>
<dbReference type="PANTHER" id="PTHR19136:SF81">
    <property type="entry name" value="MOLYBDENUM COFACTOR GUANYLYLTRANSFERASE"/>
    <property type="match status" value="1"/>
</dbReference>
<name>M0DDR5_9EURY</name>
<keyword evidence="1 8" id="KW-0963">Cytoplasm</keyword>
<dbReference type="GO" id="GO:0006777">
    <property type="term" value="P:Mo-molybdopterin cofactor biosynthetic process"/>
    <property type="evidence" value="ECO:0007669"/>
    <property type="project" value="UniProtKB-KW"/>
</dbReference>
<evidence type="ECO:0000256" key="5">
    <source>
        <dbReference type="ARBA" id="ARBA00022842"/>
    </source>
</evidence>
<dbReference type="GO" id="GO:0005525">
    <property type="term" value="F:GTP binding"/>
    <property type="evidence" value="ECO:0007669"/>
    <property type="project" value="UniProtKB-UniRule"/>
</dbReference>
<evidence type="ECO:0000256" key="3">
    <source>
        <dbReference type="ARBA" id="ARBA00022723"/>
    </source>
</evidence>
<evidence type="ECO:0000256" key="1">
    <source>
        <dbReference type="ARBA" id="ARBA00022490"/>
    </source>
</evidence>
<feature type="binding site" evidence="8">
    <location>
        <begin position="7"/>
        <end position="9"/>
    </location>
    <ligand>
        <name>GTP</name>
        <dbReference type="ChEBI" id="CHEBI:37565"/>
    </ligand>
</feature>
<evidence type="ECO:0000256" key="8">
    <source>
        <dbReference type="HAMAP-Rule" id="MF_00316"/>
    </source>
</evidence>
<keyword evidence="11" id="KW-1185">Reference proteome</keyword>
<evidence type="ECO:0000256" key="6">
    <source>
        <dbReference type="ARBA" id="ARBA00023134"/>
    </source>
</evidence>
<keyword evidence="2 8" id="KW-0808">Transferase</keyword>
<dbReference type="Proteomes" id="UP000011523">
    <property type="component" value="Unassembled WGS sequence"/>
</dbReference>
<comment type="function">
    <text evidence="8">Transfers a GMP moiety from GTP to Mo-molybdopterin (Mo-MPT) cofactor (Moco or molybdenum cofactor) to form Mo-molybdopterin guanine dinucleotide (Mo-MGD) cofactor.</text>
</comment>
<keyword evidence="6 8" id="KW-0342">GTP-binding</keyword>
<comment type="cofactor">
    <cofactor evidence="8">
        <name>Mg(2+)</name>
        <dbReference type="ChEBI" id="CHEBI:18420"/>
    </cofactor>
</comment>
<dbReference type="InterPro" id="IPR025877">
    <property type="entry name" value="MobA-like_NTP_Trfase"/>
</dbReference>
<feature type="binding site" evidence="8">
    <location>
        <position position="73"/>
    </location>
    <ligand>
        <name>GTP</name>
        <dbReference type="ChEBI" id="CHEBI:37565"/>
    </ligand>
</feature>
<comment type="catalytic activity">
    <reaction evidence="8">
        <text>Mo-molybdopterin + GTP + H(+) = Mo-molybdopterin guanine dinucleotide + diphosphate</text>
        <dbReference type="Rhea" id="RHEA:34243"/>
        <dbReference type="ChEBI" id="CHEBI:15378"/>
        <dbReference type="ChEBI" id="CHEBI:33019"/>
        <dbReference type="ChEBI" id="CHEBI:37565"/>
        <dbReference type="ChEBI" id="CHEBI:71302"/>
        <dbReference type="ChEBI" id="CHEBI:71310"/>
        <dbReference type="EC" id="2.7.7.77"/>
    </reaction>
</comment>
<keyword evidence="3 8" id="KW-0479">Metal-binding</keyword>
<evidence type="ECO:0000313" key="10">
    <source>
        <dbReference type="EMBL" id="ELZ32882.1"/>
    </source>
</evidence>